<protein>
    <submittedName>
        <fullName evidence="2">DUF4065 domain-containing protein</fullName>
    </submittedName>
</protein>
<proteinExistence type="predicted"/>
<evidence type="ECO:0000313" key="2">
    <source>
        <dbReference type="EMBL" id="QWB31864.1"/>
    </source>
</evidence>
<organism evidence="2 3">
    <name type="scientific">Exiguobacterium acetylicum</name>
    <name type="common">Brevibacterium acetylicum</name>
    <dbReference type="NCBI Taxonomy" id="41170"/>
    <lineage>
        <taxon>Bacteria</taxon>
        <taxon>Bacillati</taxon>
        <taxon>Bacillota</taxon>
        <taxon>Bacilli</taxon>
        <taxon>Bacillales</taxon>
        <taxon>Bacillales Family XII. Incertae Sedis</taxon>
        <taxon>Exiguobacterium</taxon>
    </lineage>
</organism>
<gene>
    <name evidence="2" type="ORF">KKI46_16585</name>
</gene>
<evidence type="ECO:0000313" key="3">
    <source>
        <dbReference type="Proteomes" id="UP000679498"/>
    </source>
</evidence>
<name>A0ABX8GDY3_EXIAC</name>
<feature type="domain" description="Antitoxin SocA-like Panacea" evidence="1">
    <location>
        <begin position="32"/>
        <end position="128"/>
    </location>
</feature>
<sequence length="158" mass="18618">MAQATLVAEYLIHLKNLNKSAGEDFSLSNLKLQKILYYCQGAHYIWDDEQLITDNVFEAWDYGPVIRSVYHKYKKFGQNDIYIDTFSDIGRFQRLDQNIRETIEAVWNQLKSLSAYELVDKTHQEAPWRNSMLNNQLFIDEISIKDFFNSNFEVEGAF</sequence>
<reference evidence="2 3" key="1">
    <citation type="submission" date="2021-05" db="EMBL/GenBank/DDBJ databases">
        <title>Biocontrol using Exiguobacterium acetylicum SI17 against litchi downy blight caused by Peronophythora litchii.</title>
        <authorList>
            <person name="Zheng L."/>
        </authorList>
    </citation>
    <scope>NUCLEOTIDE SEQUENCE [LARGE SCALE GENOMIC DNA]</scope>
    <source>
        <strain evidence="2 3">SI17</strain>
        <plasmid evidence="2 3">p1</plasmid>
    </source>
</reference>
<geneLocation type="plasmid" evidence="2 3">
    <name>p1</name>
</geneLocation>
<dbReference type="RefSeq" id="WP_029343403.1">
    <property type="nucleotide sequence ID" value="NZ_CP075898.1"/>
</dbReference>
<keyword evidence="2" id="KW-0614">Plasmid</keyword>
<dbReference type="InterPro" id="IPR025272">
    <property type="entry name" value="SocA_Panacea"/>
</dbReference>
<keyword evidence="3" id="KW-1185">Reference proteome</keyword>
<evidence type="ECO:0000259" key="1">
    <source>
        <dbReference type="Pfam" id="PF13274"/>
    </source>
</evidence>
<dbReference type="EMBL" id="CP075898">
    <property type="protein sequence ID" value="QWB31864.1"/>
    <property type="molecule type" value="Genomic_DNA"/>
</dbReference>
<accession>A0ABX8GDY3</accession>
<dbReference type="Pfam" id="PF13274">
    <property type="entry name" value="SocA_Panacea"/>
    <property type="match status" value="1"/>
</dbReference>
<dbReference type="Proteomes" id="UP000679498">
    <property type="component" value="Plasmid p1"/>
</dbReference>
<dbReference type="GeneID" id="88813320"/>